<sequence>MKKLTLLSLSAVGATALLAIGLSSSSLANNQGFPLVDERQDQAEQQPARYFVKYHEGKESEVRALLRQHNIEVVDALVKQHVLIVVGEQAEVDKLADHDAVEYTEQEPTRKLLSNGSTLQ</sequence>
<dbReference type="EMBL" id="JPRD01000042">
    <property type="protein sequence ID" value="KIF51165.1"/>
    <property type="molecule type" value="Genomic_DNA"/>
</dbReference>
<evidence type="ECO:0000313" key="3">
    <source>
        <dbReference type="Proteomes" id="UP000031586"/>
    </source>
</evidence>
<dbReference type="AlphaFoldDB" id="A0A0C1Z208"/>
<evidence type="ECO:0000313" key="2">
    <source>
        <dbReference type="EMBL" id="KIF51165.1"/>
    </source>
</evidence>
<protein>
    <submittedName>
        <fullName evidence="2">ATPase</fullName>
    </submittedName>
</protein>
<dbReference type="GeneID" id="47101541"/>
<organism evidence="2 3">
    <name type="scientific">Vibrio owensii CAIM 1854 = LMG 25443</name>
    <dbReference type="NCBI Taxonomy" id="1229493"/>
    <lineage>
        <taxon>Bacteria</taxon>
        <taxon>Pseudomonadati</taxon>
        <taxon>Pseudomonadota</taxon>
        <taxon>Gammaproteobacteria</taxon>
        <taxon>Vibrionales</taxon>
        <taxon>Vibrionaceae</taxon>
        <taxon>Vibrio</taxon>
    </lineage>
</organism>
<keyword evidence="1" id="KW-0732">Signal</keyword>
<name>A0A0C1Z208_9VIBR</name>
<evidence type="ECO:0000256" key="1">
    <source>
        <dbReference type="SAM" id="SignalP"/>
    </source>
</evidence>
<reference evidence="2 3" key="1">
    <citation type="submission" date="2014-07" db="EMBL/GenBank/DDBJ databases">
        <title>Unique and conserved regions in Vibrio harveyi and related species in comparison with the shrimp pathogen Vibrio harveyi CAIM 1792.</title>
        <authorList>
            <person name="Espinoza-Valles I."/>
            <person name="Vora G."/>
            <person name="Leekitcharoenphon P."/>
            <person name="Ussery D."/>
            <person name="Hoj L."/>
            <person name="Gomez-Gil B."/>
        </authorList>
    </citation>
    <scope>NUCLEOTIDE SEQUENCE [LARGE SCALE GENOMIC DNA]</scope>
    <source>
        <strain evidence="3">CAIM 1854 / LMG 25443</strain>
    </source>
</reference>
<dbReference type="PATRIC" id="fig|1229493.5.peg.3676"/>
<gene>
    <name evidence="2" type="ORF">H735_21385</name>
</gene>
<feature type="chain" id="PRO_5002143731" evidence="1">
    <location>
        <begin position="29"/>
        <end position="120"/>
    </location>
</feature>
<dbReference type="Proteomes" id="UP000031586">
    <property type="component" value="Unassembled WGS sequence"/>
</dbReference>
<comment type="caution">
    <text evidence="2">The sequence shown here is derived from an EMBL/GenBank/DDBJ whole genome shotgun (WGS) entry which is preliminary data.</text>
</comment>
<accession>A0A0C1Z208</accession>
<proteinExistence type="predicted"/>
<feature type="signal peptide" evidence="1">
    <location>
        <begin position="1"/>
        <end position="28"/>
    </location>
</feature>
<dbReference type="RefSeq" id="WP_020196609.1">
    <property type="nucleotide sequence ID" value="NZ_BAOH01000063.1"/>
</dbReference>